<dbReference type="RefSeq" id="WP_314513815.1">
    <property type="nucleotide sequence ID" value="NZ_JASJOU010000007.1"/>
</dbReference>
<reference evidence="2" key="1">
    <citation type="submission" date="2023-05" db="EMBL/GenBank/DDBJ databases">
        <authorList>
            <person name="Zhang X."/>
        </authorList>
    </citation>
    <scope>NUCLEOTIDE SEQUENCE</scope>
    <source>
        <strain evidence="2">BD1B2-1</strain>
    </source>
</reference>
<accession>A0AAE3R3M6</accession>
<evidence type="ECO:0000313" key="3">
    <source>
        <dbReference type="Proteomes" id="UP001232063"/>
    </source>
</evidence>
<dbReference type="PROSITE" id="PS50206">
    <property type="entry name" value="RHODANESE_3"/>
    <property type="match status" value="1"/>
</dbReference>
<protein>
    <submittedName>
        <fullName evidence="2">Rhodanese-like domain-containing protein</fullName>
    </submittedName>
</protein>
<dbReference type="PANTHER" id="PTHR43031:SF17">
    <property type="entry name" value="SULFURTRANSFERASE YTWF-RELATED"/>
    <property type="match status" value="1"/>
</dbReference>
<name>A0AAE3R3M6_9BACT</name>
<dbReference type="AlphaFoldDB" id="A0AAE3R3M6"/>
<dbReference type="Pfam" id="PF00581">
    <property type="entry name" value="Rhodanese"/>
    <property type="match status" value="1"/>
</dbReference>
<dbReference type="PANTHER" id="PTHR43031">
    <property type="entry name" value="FAD-DEPENDENT OXIDOREDUCTASE"/>
    <property type="match status" value="1"/>
</dbReference>
<organism evidence="2 3">
    <name type="scientific">Xanthocytophaga agilis</name>
    <dbReference type="NCBI Taxonomy" id="3048010"/>
    <lineage>
        <taxon>Bacteria</taxon>
        <taxon>Pseudomonadati</taxon>
        <taxon>Bacteroidota</taxon>
        <taxon>Cytophagia</taxon>
        <taxon>Cytophagales</taxon>
        <taxon>Rhodocytophagaceae</taxon>
        <taxon>Xanthocytophaga</taxon>
    </lineage>
</organism>
<dbReference type="InterPro" id="IPR001763">
    <property type="entry name" value="Rhodanese-like_dom"/>
</dbReference>
<dbReference type="CDD" id="cd00158">
    <property type="entry name" value="RHOD"/>
    <property type="match status" value="1"/>
</dbReference>
<dbReference type="Gene3D" id="3.40.250.10">
    <property type="entry name" value="Rhodanese-like domain"/>
    <property type="match status" value="1"/>
</dbReference>
<proteinExistence type="predicted"/>
<comment type="caution">
    <text evidence="2">The sequence shown here is derived from an EMBL/GenBank/DDBJ whole genome shotgun (WGS) entry which is preliminary data.</text>
</comment>
<dbReference type="SMART" id="SM00450">
    <property type="entry name" value="RHOD"/>
    <property type="match status" value="1"/>
</dbReference>
<evidence type="ECO:0000313" key="2">
    <source>
        <dbReference type="EMBL" id="MDJ1503246.1"/>
    </source>
</evidence>
<evidence type="ECO:0000259" key="1">
    <source>
        <dbReference type="PROSITE" id="PS50206"/>
    </source>
</evidence>
<dbReference type="SUPFAM" id="SSF52821">
    <property type="entry name" value="Rhodanese/Cell cycle control phosphatase"/>
    <property type="match status" value="1"/>
</dbReference>
<dbReference type="EMBL" id="JASJOU010000007">
    <property type="protein sequence ID" value="MDJ1503246.1"/>
    <property type="molecule type" value="Genomic_DNA"/>
</dbReference>
<feature type="domain" description="Rhodanese" evidence="1">
    <location>
        <begin position="17"/>
        <end position="106"/>
    </location>
</feature>
<gene>
    <name evidence="2" type="ORF">QNI22_21435</name>
</gene>
<dbReference type="InterPro" id="IPR050229">
    <property type="entry name" value="GlpE_sulfurtransferase"/>
</dbReference>
<dbReference type="Proteomes" id="UP001232063">
    <property type="component" value="Unassembled WGS sequence"/>
</dbReference>
<sequence>MEGNEITVQELKKIMNQGMQFQLLDVREQEEYKNGYIKAAIHIPLEELPSYYEQLSRNLPVIIYCHHGIESTLAFEYLNKTHGFTNLSILRGGLHAWAIEIDQAMMWY</sequence>
<keyword evidence="3" id="KW-1185">Reference proteome</keyword>
<dbReference type="InterPro" id="IPR036873">
    <property type="entry name" value="Rhodanese-like_dom_sf"/>
</dbReference>